<accession>A0A9W8JVM9</accession>
<reference evidence="2" key="1">
    <citation type="submission" date="2022-07" db="EMBL/GenBank/DDBJ databases">
        <title>Genome Sequence of Agrocybe chaxingu.</title>
        <authorList>
            <person name="Buettner E."/>
        </authorList>
    </citation>
    <scope>NUCLEOTIDE SEQUENCE</scope>
    <source>
        <strain evidence="2">MP-N11</strain>
    </source>
</reference>
<dbReference type="SUPFAM" id="SSF55811">
    <property type="entry name" value="Nudix"/>
    <property type="match status" value="1"/>
</dbReference>
<dbReference type="GO" id="GO:0015938">
    <property type="term" value="P:coenzyme A catabolic process"/>
    <property type="evidence" value="ECO:0007669"/>
    <property type="project" value="TreeGrafter"/>
</dbReference>
<dbReference type="PANTHER" id="PTHR12992:SF45">
    <property type="entry name" value="NUDIX HYDROLASE DOMAIN-CONTAINING PROTEIN"/>
    <property type="match status" value="1"/>
</dbReference>
<dbReference type="SUPFAM" id="SSF55729">
    <property type="entry name" value="Acyl-CoA N-acyltransferases (Nat)"/>
    <property type="match status" value="1"/>
</dbReference>
<dbReference type="Proteomes" id="UP001148786">
    <property type="component" value="Unassembled WGS sequence"/>
</dbReference>
<name>A0A9W8JVM9_9AGAR</name>
<dbReference type="GO" id="GO:0016747">
    <property type="term" value="F:acyltransferase activity, transferring groups other than amino-acyl groups"/>
    <property type="evidence" value="ECO:0007669"/>
    <property type="project" value="InterPro"/>
</dbReference>
<dbReference type="PANTHER" id="PTHR12992">
    <property type="entry name" value="NUDIX HYDROLASE"/>
    <property type="match status" value="1"/>
</dbReference>
<keyword evidence="3" id="KW-1185">Reference proteome</keyword>
<dbReference type="InterPro" id="IPR000182">
    <property type="entry name" value="GNAT_dom"/>
</dbReference>
<dbReference type="InterPro" id="IPR045121">
    <property type="entry name" value="CoAse"/>
</dbReference>
<dbReference type="PROSITE" id="PS51186">
    <property type="entry name" value="GNAT"/>
    <property type="match status" value="1"/>
</dbReference>
<evidence type="ECO:0000313" key="2">
    <source>
        <dbReference type="EMBL" id="KAJ3500993.1"/>
    </source>
</evidence>
<dbReference type="Gene3D" id="3.90.79.10">
    <property type="entry name" value="Nucleoside Triphosphate Pyrophosphohydrolase"/>
    <property type="match status" value="1"/>
</dbReference>
<dbReference type="CDD" id="cd04301">
    <property type="entry name" value="NAT_SF"/>
    <property type="match status" value="1"/>
</dbReference>
<dbReference type="GO" id="GO:0010945">
    <property type="term" value="F:coenzyme A diphosphatase activity"/>
    <property type="evidence" value="ECO:0007669"/>
    <property type="project" value="InterPro"/>
</dbReference>
<organism evidence="2 3">
    <name type="scientific">Agrocybe chaxingu</name>
    <dbReference type="NCBI Taxonomy" id="84603"/>
    <lineage>
        <taxon>Eukaryota</taxon>
        <taxon>Fungi</taxon>
        <taxon>Dikarya</taxon>
        <taxon>Basidiomycota</taxon>
        <taxon>Agaricomycotina</taxon>
        <taxon>Agaricomycetes</taxon>
        <taxon>Agaricomycetidae</taxon>
        <taxon>Agaricales</taxon>
        <taxon>Agaricineae</taxon>
        <taxon>Strophariaceae</taxon>
        <taxon>Agrocybe</taxon>
    </lineage>
</organism>
<dbReference type="AlphaFoldDB" id="A0A9W8JVM9"/>
<comment type="caution">
    <text evidence="2">The sequence shown here is derived from an EMBL/GenBank/DDBJ whole genome shotgun (WGS) entry which is preliminary data.</text>
</comment>
<dbReference type="Pfam" id="PF00583">
    <property type="entry name" value="Acetyltransf_1"/>
    <property type="match status" value="1"/>
</dbReference>
<protein>
    <recommendedName>
        <fullName evidence="1">N-acetyltransferase domain-containing protein</fullName>
    </recommendedName>
</protein>
<proteinExistence type="predicted"/>
<dbReference type="InterPro" id="IPR015797">
    <property type="entry name" value="NUDIX_hydrolase-like_dom_sf"/>
</dbReference>
<dbReference type="EMBL" id="JANKHO010001508">
    <property type="protein sequence ID" value="KAJ3500993.1"/>
    <property type="molecule type" value="Genomic_DNA"/>
</dbReference>
<dbReference type="InterPro" id="IPR016181">
    <property type="entry name" value="Acyl_CoA_acyltransferase"/>
</dbReference>
<evidence type="ECO:0000259" key="1">
    <source>
        <dbReference type="PROSITE" id="PS51186"/>
    </source>
</evidence>
<sequence length="462" mass="51230">MDQRLSSDSISHFSEKSKRCIERLSEFLASTEAQQESHALLLSDAWGADVPPGGKMEEGDADMIATAFREAHEEVALPPACPLIVTPVIALVTDNEVIGQLEAAKGEVDHIFSHPLEAMVDPELAQELEELVPRGEQWPHEPCHHDFKDYTVASLGNTSYRWHFFRSSATAVTGLTADILILTAQIAYNTEPKYERYAPNQLRTFEEMEGAFKKYLTSTIHVPSSPLLISQPLQTIGIHESAYKVNRGSEAQLSPATMPVKIRRATESDEAALSRICLLTADAGVSAEPLHDFGELPGLVYAVPYVKLPTTWGFVLEDDVTSQVVGYILGSTDTRAYERYAAEHWWPPLAEKYPPETMVKPGDQNYSKLLRNMHIAPDANVAYSPAHLHIDILEAYQQQGWGRKLIAAAVEFLRGEGINGVWLGLDPRNEGARKFYTRLGFGLVEGAPDNNQMGLKFADFKV</sequence>
<dbReference type="OrthoDB" id="9975416at2759"/>
<feature type="domain" description="N-acetyltransferase" evidence="1">
    <location>
        <begin position="260"/>
        <end position="458"/>
    </location>
</feature>
<gene>
    <name evidence="2" type="ORF">NLJ89_g9541</name>
</gene>
<dbReference type="Gene3D" id="3.40.630.30">
    <property type="match status" value="1"/>
</dbReference>
<evidence type="ECO:0000313" key="3">
    <source>
        <dbReference type="Proteomes" id="UP001148786"/>
    </source>
</evidence>